<dbReference type="GO" id="GO:0003676">
    <property type="term" value="F:nucleic acid binding"/>
    <property type="evidence" value="ECO:0007669"/>
    <property type="project" value="InterPro"/>
</dbReference>
<dbReference type="SUPFAM" id="SSF53098">
    <property type="entry name" value="Ribonuclease H-like"/>
    <property type="match status" value="1"/>
</dbReference>
<gene>
    <name evidence="2" type="ORF">ILUMI_10978</name>
</gene>
<dbReference type="Gene3D" id="3.30.420.10">
    <property type="entry name" value="Ribonuclease H-like superfamily/Ribonuclease H"/>
    <property type="match status" value="1"/>
</dbReference>
<dbReference type="AlphaFoldDB" id="A0A8K0D5Y3"/>
<dbReference type="Proteomes" id="UP000801492">
    <property type="component" value="Unassembled WGS sequence"/>
</dbReference>
<name>A0A8K0D5Y3_IGNLU</name>
<evidence type="ECO:0000313" key="2">
    <source>
        <dbReference type="EMBL" id="KAF2895195.1"/>
    </source>
</evidence>
<dbReference type="InterPro" id="IPR012337">
    <property type="entry name" value="RNaseH-like_sf"/>
</dbReference>
<dbReference type="InterPro" id="IPR050951">
    <property type="entry name" value="Retrovirus_Pol_polyprotein"/>
</dbReference>
<dbReference type="OrthoDB" id="6760780at2759"/>
<comment type="caution">
    <text evidence="2">The sequence shown here is derived from an EMBL/GenBank/DDBJ whole genome shotgun (WGS) entry which is preliminary data.</text>
</comment>
<dbReference type="GO" id="GO:0071897">
    <property type="term" value="P:DNA biosynthetic process"/>
    <property type="evidence" value="ECO:0007669"/>
    <property type="project" value="UniProtKB-ARBA"/>
</dbReference>
<sequence>DSDEKAFYQFLPVLEDELKKMVNDGIISKITEPTKFVNPIVLVSKPNGKLRICLDSAVLNKAIVREYQHLSTFEELTSELTKKSTPLTTFATRFKFLRLPFGLSCVPEIFHRIFCDIFKAIKGVKNYIDDLIVYAKRIKERDKILSVVTEIKYVGHTLSSNGIFPDNDKIEAIAQIPEPTCAKELSRFLADALSKADKNFTIKETAIEAQVNLIDRIHISKNQFKNLVQETQTDEELNELLILKHITSLPRYPQSNGFIERHVQIINKLFKKATYDNKDVHISLLKYRNTPIAPHLPSPAQLLFGRRLNDYLPVSKSLLTPSYCTQSYFNHLWRTREVQQQYYDFHSKSLAPLAVNDKIMVQLEPVGKWHPAKIVEIDFNRAKSYLVQLREKNKRYYRNSRFLRNYSTDNFTITVAIFNEMLGNFLPTQTANPSNTGKEKKEKDNANIESSKTLTKIDSQSDAKETIEPLNCLSVLVTIICSSYYYNCS</sequence>
<feature type="region of interest" description="Disordered" evidence="1">
    <location>
        <begin position="429"/>
        <end position="454"/>
    </location>
</feature>
<dbReference type="EMBL" id="VTPC01006136">
    <property type="protein sequence ID" value="KAF2895195.1"/>
    <property type="molecule type" value="Genomic_DNA"/>
</dbReference>
<accession>A0A8K0D5Y3</accession>
<dbReference type="GO" id="GO:0042575">
    <property type="term" value="C:DNA polymerase complex"/>
    <property type="evidence" value="ECO:0007669"/>
    <property type="project" value="UniProtKB-ARBA"/>
</dbReference>
<dbReference type="Gene3D" id="3.10.10.10">
    <property type="entry name" value="HIV Type 1 Reverse Transcriptase, subunit A, domain 1"/>
    <property type="match status" value="1"/>
</dbReference>
<dbReference type="PANTHER" id="PTHR37984:SF9">
    <property type="entry name" value="INTEGRASE CATALYTIC DOMAIN-CONTAINING PROTEIN"/>
    <property type="match status" value="1"/>
</dbReference>
<reference evidence="2" key="1">
    <citation type="submission" date="2019-08" db="EMBL/GenBank/DDBJ databases">
        <title>The genome of the North American firefly Photinus pyralis.</title>
        <authorList>
            <consortium name="Photinus pyralis genome working group"/>
            <person name="Fallon T.R."/>
            <person name="Sander Lower S.E."/>
            <person name="Weng J.-K."/>
        </authorList>
    </citation>
    <scope>NUCLEOTIDE SEQUENCE</scope>
    <source>
        <strain evidence="2">TRF0915ILg1</strain>
        <tissue evidence="2">Whole body</tissue>
    </source>
</reference>
<feature type="compositionally biased region" description="Basic and acidic residues" evidence="1">
    <location>
        <begin position="437"/>
        <end position="446"/>
    </location>
</feature>
<dbReference type="InterPro" id="IPR036397">
    <property type="entry name" value="RNaseH_sf"/>
</dbReference>
<evidence type="ECO:0000313" key="3">
    <source>
        <dbReference type="Proteomes" id="UP000801492"/>
    </source>
</evidence>
<evidence type="ECO:0000256" key="1">
    <source>
        <dbReference type="SAM" id="MobiDB-lite"/>
    </source>
</evidence>
<organism evidence="2 3">
    <name type="scientific">Ignelater luminosus</name>
    <name type="common">Cucubano</name>
    <name type="synonym">Pyrophorus luminosus</name>
    <dbReference type="NCBI Taxonomy" id="2038154"/>
    <lineage>
        <taxon>Eukaryota</taxon>
        <taxon>Metazoa</taxon>
        <taxon>Ecdysozoa</taxon>
        <taxon>Arthropoda</taxon>
        <taxon>Hexapoda</taxon>
        <taxon>Insecta</taxon>
        <taxon>Pterygota</taxon>
        <taxon>Neoptera</taxon>
        <taxon>Endopterygota</taxon>
        <taxon>Coleoptera</taxon>
        <taxon>Polyphaga</taxon>
        <taxon>Elateriformia</taxon>
        <taxon>Elateroidea</taxon>
        <taxon>Elateridae</taxon>
        <taxon>Agrypninae</taxon>
        <taxon>Pyrophorini</taxon>
        <taxon>Ignelater</taxon>
    </lineage>
</organism>
<protein>
    <recommendedName>
        <fullName evidence="4">Integrase catalytic domain-containing protein</fullName>
    </recommendedName>
</protein>
<proteinExistence type="predicted"/>
<evidence type="ECO:0008006" key="4">
    <source>
        <dbReference type="Google" id="ProtNLM"/>
    </source>
</evidence>
<feature type="non-terminal residue" evidence="2">
    <location>
        <position position="1"/>
    </location>
</feature>
<dbReference type="SUPFAM" id="SSF56672">
    <property type="entry name" value="DNA/RNA polymerases"/>
    <property type="match status" value="1"/>
</dbReference>
<dbReference type="InterPro" id="IPR043502">
    <property type="entry name" value="DNA/RNA_pol_sf"/>
</dbReference>
<dbReference type="PANTHER" id="PTHR37984">
    <property type="entry name" value="PROTEIN CBG26694"/>
    <property type="match status" value="1"/>
</dbReference>
<keyword evidence="3" id="KW-1185">Reference proteome</keyword>